<evidence type="ECO:0000259" key="1">
    <source>
        <dbReference type="PROSITE" id="PS51186"/>
    </source>
</evidence>
<dbReference type="Proteomes" id="UP000184363">
    <property type="component" value="Unassembled WGS sequence"/>
</dbReference>
<keyword evidence="3" id="KW-1185">Reference proteome</keyword>
<gene>
    <name evidence="2" type="ORF">SAMN05443637_1058</name>
</gene>
<dbReference type="InterPro" id="IPR016181">
    <property type="entry name" value="Acyl_CoA_acyltransferase"/>
</dbReference>
<feature type="domain" description="N-acetyltransferase" evidence="1">
    <location>
        <begin position="222"/>
        <end position="364"/>
    </location>
</feature>
<dbReference type="InterPro" id="IPR009297">
    <property type="entry name" value="DUF952"/>
</dbReference>
<dbReference type="AlphaFoldDB" id="A0A1M6RIQ5"/>
<sequence>MSTVLLHLIATAQWREVLAAGAVHPLPGAQFVHLSAPEQVALPANRLFAGRRDLLLLVLDPDRIGAEVRWEPGVPGDPETMRFPHAYGPVPTTAVLAVVPYRPDAAGRFAEPDPLPVDVARRCLFLEESVTRRTAATEAPVTGGVAVRTPAVAGSRQHNQLLVAGPTDAVTLAADADAELGGSPHRTATLLGETHRPTAEALAAAGWEAEEIVVMAARPGGSRVAGVEQVDAEALRPVWAATWRRDVPGVSDAAVTDLVDRNLLQEEVVDARYLAVRAEGAVVASGILLLDGATAWLTDLATDPAHRGRGHGDALVTHALAIAGEAGCDVVGLGAAAGDWPRAWYARRGFAEVERLWCVTAQEV</sequence>
<dbReference type="Gene3D" id="3.40.630.30">
    <property type="match status" value="1"/>
</dbReference>
<dbReference type="InterPro" id="IPR000182">
    <property type="entry name" value="GNAT_dom"/>
</dbReference>
<dbReference type="GO" id="GO:0016747">
    <property type="term" value="F:acyltransferase activity, transferring groups other than amino-acyl groups"/>
    <property type="evidence" value="ECO:0007669"/>
    <property type="project" value="InterPro"/>
</dbReference>
<dbReference type="SUPFAM" id="SSF55729">
    <property type="entry name" value="Acyl-CoA N-acyltransferases (Nat)"/>
    <property type="match status" value="1"/>
</dbReference>
<evidence type="ECO:0000313" key="2">
    <source>
        <dbReference type="EMBL" id="SHK32248.1"/>
    </source>
</evidence>
<dbReference type="Pfam" id="PF06108">
    <property type="entry name" value="DUF952"/>
    <property type="match status" value="1"/>
</dbReference>
<dbReference type="PANTHER" id="PTHR34129:SF1">
    <property type="entry name" value="DUF952 DOMAIN-CONTAINING PROTEIN"/>
    <property type="match status" value="1"/>
</dbReference>
<dbReference type="CDD" id="cd04301">
    <property type="entry name" value="NAT_SF"/>
    <property type="match status" value="1"/>
</dbReference>
<protein>
    <submittedName>
        <fullName evidence="2">Uncharacterized conserved protein, DUF952 family</fullName>
    </submittedName>
</protein>
<evidence type="ECO:0000313" key="3">
    <source>
        <dbReference type="Proteomes" id="UP000184363"/>
    </source>
</evidence>
<reference evidence="2 3" key="1">
    <citation type="submission" date="2016-11" db="EMBL/GenBank/DDBJ databases">
        <authorList>
            <person name="Jaros S."/>
            <person name="Januszkiewicz K."/>
            <person name="Wedrychowicz H."/>
        </authorList>
    </citation>
    <scope>NUCLEOTIDE SEQUENCE [LARGE SCALE GENOMIC DNA]</scope>
    <source>
        <strain evidence="2 3">DSM 43832</strain>
    </source>
</reference>
<accession>A0A1M6RIQ5</accession>
<dbReference type="STRING" id="1848.SAMN05443637_1058"/>
<dbReference type="PANTHER" id="PTHR34129">
    <property type="entry name" value="BLR1139 PROTEIN"/>
    <property type="match status" value="1"/>
</dbReference>
<proteinExistence type="predicted"/>
<dbReference type="EMBL" id="FRAP01000005">
    <property type="protein sequence ID" value="SHK32248.1"/>
    <property type="molecule type" value="Genomic_DNA"/>
</dbReference>
<dbReference type="RefSeq" id="WP_073456362.1">
    <property type="nucleotide sequence ID" value="NZ_CALGVN010000013.1"/>
</dbReference>
<dbReference type="PROSITE" id="PS51186">
    <property type="entry name" value="GNAT"/>
    <property type="match status" value="1"/>
</dbReference>
<organism evidence="2 3">
    <name type="scientific">Pseudonocardia thermophila</name>
    <dbReference type="NCBI Taxonomy" id="1848"/>
    <lineage>
        <taxon>Bacteria</taxon>
        <taxon>Bacillati</taxon>
        <taxon>Actinomycetota</taxon>
        <taxon>Actinomycetes</taxon>
        <taxon>Pseudonocardiales</taxon>
        <taxon>Pseudonocardiaceae</taxon>
        <taxon>Pseudonocardia</taxon>
    </lineage>
</organism>
<name>A0A1M6RIQ5_PSETH</name>
<dbReference type="OrthoDB" id="5638018at2"/>
<dbReference type="Gene3D" id="3.20.170.20">
    <property type="entry name" value="Protein of unknown function DUF952"/>
    <property type="match status" value="1"/>
</dbReference>
<dbReference type="SUPFAM" id="SSF56399">
    <property type="entry name" value="ADP-ribosylation"/>
    <property type="match status" value="1"/>
</dbReference>
<dbReference type="Pfam" id="PF00583">
    <property type="entry name" value="Acetyltransf_1"/>
    <property type="match status" value="1"/>
</dbReference>